<dbReference type="EMBL" id="WMIB01000018">
    <property type="protein sequence ID" value="MTH54775.1"/>
    <property type="molecule type" value="Genomic_DNA"/>
</dbReference>
<dbReference type="PANTHER" id="PTHR40137:SF2">
    <property type="entry name" value="PROTEIN GVPK 1"/>
    <property type="match status" value="1"/>
</dbReference>
<comment type="caution">
    <text evidence="5">The sequence shown here is derived from an EMBL/GenBank/DDBJ whole genome shotgun (WGS) entry which is preliminary data.</text>
</comment>
<dbReference type="InterPro" id="IPR007805">
    <property type="entry name" value="GvpK"/>
</dbReference>
<feature type="compositionally biased region" description="Polar residues" evidence="4">
    <location>
        <begin position="1"/>
        <end position="17"/>
    </location>
</feature>
<dbReference type="GO" id="GO:0031411">
    <property type="term" value="C:gas vesicle"/>
    <property type="evidence" value="ECO:0007669"/>
    <property type="project" value="UniProtKB-SubCell"/>
</dbReference>
<evidence type="ECO:0000256" key="1">
    <source>
        <dbReference type="ARBA" id="ARBA00022987"/>
    </source>
</evidence>
<proteinExistence type="inferred from homology"/>
<dbReference type="GO" id="GO:0031412">
    <property type="term" value="P:gas vesicle organization"/>
    <property type="evidence" value="ECO:0007669"/>
    <property type="project" value="InterPro"/>
</dbReference>
<dbReference type="PANTHER" id="PTHR40137">
    <property type="entry name" value="PROTEIN GVPK 1"/>
    <property type="match status" value="1"/>
</dbReference>
<feature type="region of interest" description="Disordered" evidence="4">
    <location>
        <begin position="1"/>
        <end position="21"/>
    </location>
</feature>
<protein>
    <submittedName>
        <fullName evidence="5">Gas vesicle protein K</fullName>
    </submittedName>
</protein>
<evidence type="ECO:0000256" key="4">
    <source>
        <dbReference type="SAM" id="MobiDB-lite"/>
    </source>
</evidence>
<keyword evidence="1" id="KW-0304">Gas vesicle</keyword>
<evidence type="ECO:0000313" key="5">
    <source>
        <dbReference type="EMBL" id="MTH54775.1"/>
    </source>
</evidence>
<dbReference type="Proteomes" id="UP000434639">
    <property type="component" value="Unassembled WGS sequence"/>
</dbReference>
<gene>
    <name evidence="5" type="ORF">GKZ89_15330</name>
</gene>
<organism evidence="5 6">
    <name type="scientific">Metabacillus mangrovi</name>
    <dbReference type="NCBI Taxonomy" id="1491830"/>
    <lineage>
        <taxon>Bacteria</taxon>
        <taxon>Bacillati</taxon>
        <taxon>Bacillota</taxon>
        <taxon>Bacilli</taxon>
        <taxon>Bacillales</taxon>
        <taxon>Bacillaceae</taxon>
        <taxon>Metabacillus</taxon>
    </lineage>
</organism>
<evidence type="ECO:0000313" key="6">
    <source>
        <dbReference type="Proteomes" id="UP000434639"/>
    </source>
</evidence>
<sequence length="102" mass="11166">MSQNQEGAKTGLQSANGKINLDPDSAEQGLAQLVLTVIELLRQLVERHAIRRVDGGSLTDQQIEDLGVALANLEIKMEEMKDIFDLKDEDLNIDLGPLGNLI</sequence>
<dbReference type="RefSeq" id="WP_155113286.1">
    <property type="nucleotide sequence ID" value="NZ_WMIB01000018.1"/>
</dbReference>
<comment type="similarity">
    <text evidence="3">Belongs to the gas vesicle GvpK family.</text>
</comment>
<reference evidence="5 6" key="1">
    <citation type="journal article" date="2017" name="Int. J. Syst. Evol. Microbiol.">
        <title>Bacillus mangrovi sp. nov., isolated from a sediment sample from a mangrove forest.</title>
        <authorList>
            <person name="Gupta V."/>
            <person name="Singh P.K."/>
            <person name="Korpole S."/>
            <person name="Tanuku N.R.S."/>
            <person name="Pinnaka A.K."/>
        </authorList>
    </citation>
    <scope>NUCLEOTIDE SEQUENCE [LARGE SCALE GENOMIC DNA]</scope>
    <source>
        <strain evidence="5 6">KCTC 33872</strain>
    </source>
</reference>
<name>A0A7X2S7M4_9BACI</name>
<dbReference type="Pfam" id="PF05121">
    <property type="entry name" value="GvpK"/>
    <property type="match status" value="1"/>
</dbReference>
<accession>A0A7X2S7M4</accession>
<dbReference type="OrthoDB" id="1448580at2"/>
<evidence type="ECO:0000256" key="2">
    <source>
        <dbReference type="ARBA" id="ARBA00035108"/>
    </source>
</evidence>
<comment type="subcellular location">
    <subcellularLocation>
        <location evidence="2">Gas vesicle</location>
    </subcellularLocation>
</comment>
<evidence type="ECO:0000256" key="3">
    <source>
        <dbReference type="ARBA" id="ARBA00035659"/>
    </source>
</evidence>
<keyword evidence="6" id="KW-1185">Reference proteome</keyword>
<dbReference type="AlphaFoldDB" id="A0A7X2S7M4"/>